<organism evidence="1 2">
    <name type="scientific">Candidatus Berkelbacteria bacterium CG10_big_fil_rev_8_21_14_0_10_43_14</name>
    <dbReference type="NCBI Taxonomy" id="1974515"/>
    <lineage>
        <taxon>Bacteria</taxon>
        <taxon>Candidatus Berkelbacteria</taxon>
    </lineage>
</organism>
<dbReference type="GO" id="GO:0043565">
    <property type="term" value="F:sequence-specific DNA binding"/>
    <property type="evidence" value="ECO:0007669"/>
    <property type="project" value="InterPro"/>
</dbReference>
<accession>A0A2M6R8L3</accession>
<dbReference type="Proteomes" id="UP000231162">
    <property type="component" value="Unassembled WGS sequence"/>
</dbReference>
<dbReference type="GO" id="GO:0003700">
    <property type="term" value="F:DNA-binding transcription factor activity"/>
    <property type="evidence" value="ECO:0007669"/>
    <property type="project" value="InterPro"/>
</dbReference>
<comment type="caution">
    <text evidence="1">The sequence shown here is derived from an EMBL/GenBank/DDBJ whole genome shotgun (WGS) entry which is preliminary data.</text>
</comment>
<dbReference type="Gene3D" id="1.10.1270.10">
    <property type="entry name" value="TrpR-like"/>
    <property type="match status" value="1"/>
</dbReference>
<dbReference type="InterPro" id="IPR000831">
    <property type="entry name" value="Trp_repress"/>
</dbReference>
<gene>
    <name evidence="1" type="ORF">COT79_02295</name>
</gene>
<protein>
    <submittedName>
        <fullName evidence="1">Uncharacterized protein</fullName>
    </submittedName>
</protein>
<name>A0A2M6R8L3_9BACT</name>
<evidence type="ECO:0000313" key="1">
    <source>
        <dbReference type="EMBL" id="PIS06879.1"/>
    </source>
</evidence>
<evidence type="ECO:0000313" key="2">
    <source>
        <dbReference type="Proteomes" id="UP000231162"/>
    </source>
</evidence>
<dbReference type="EMBL" id="PEZX01000031">
    <property type="protein sequence ID" value="PIS06879.1"/>
    <property type="molecule type" value="Genomic_DNA"/>
</dbReference>
<dbReference type="InterPro" id="IPR038116">
    <property type="entry name" value="TrpR-like_sf"/>
</dbReference>
<dbReference type="Pfam" id="PF01371">
    <property type="entry name" value="Trp_repressor"/>
    <property type="match status" value="1"/>
</dbReference>
<dbReference type="SUPFAM" id="SSF48295">
    <property type="entry name" value="TrpR-like"/>
    <property type="match status" value="1"/>
</dbReference>
<sequence>MPHILTTAGKSAYRWNWNEFKYLVHVLRHAKDFPDVLNIFIDLHTSKEIAEIIRRVLIASLLIDGLTFDEIVEETGASRNTITKIHQKMDRKKAVLTKVVQKAGNYNKFLKQSVDERDALSRLIDNTIAKRDLFGIFSRKK</sequence>
<reference evidence="2" key="1">
    <citation type="submission" date="2017-09" db="EMBL/GenBank/DDBJ databases">
        <title>Depth-based differentiation of microbial function through sediment-hosted aquifers and enrichment of novel symbionts in the deep terrestrial subsurface.</title>
        <authorList>
            <person name="Probst A.J."/>
            <person name="Ladd B."/>
            <person name="Jarett J.K."/>
            <person name="Geller-Mcgrath D.E."/>
            <person name="Sieber C.M.K."/>
            <person name="Emerson J.B."/>
            <person name="Anantharaman K."/>
            <person name="Thomas B.C."/>
            <person name="Malmstrom R."/>
            <person name="Stieglmeier M."/>
            <person name="Klingl A."/>
            <person name="Woyke T."/>
            <person name="Ryan C.M."/>
            <person name="Banfield J.F."/>
        </authorList>
    </citation>
    <scope>NUCLEOTIDE SEQUENCE [LARGE SCALE GENOMIC DNA]</scope>
</reference>
<dbReference type="InterPro" id="IPR010921">
    <property type="entry name" value="Trp_repressor/repl_initiator"/>
</dbReference>
<dbReference type="AlphaFoldDB" id="A0A2M6R8L3"/>
<proteinExistence type="predicted"/>